<keyword evidence="2" id="KW-0479">Metal-binding</keyword>
<evidence type="ECO:0000256" key="4">
    <source>
        <dbReference type="ARBA" id="ARBA00022837"/>
    </source>
</evidence>
<evidence type="ECO:0000256" key="2">
    <source>
        <dbReference type="ARBA" id="ARBA00022723"/>
    </source>
</evidence>
<dbReference type="InterPro" id="IPR024607">
    <property type="entry name" value="Sulfatase_CS"/>
</dbReference>
<proteinExistence type="inferred from homology"/>
<feature type="compositionally biased region" description="Low complexity" evidence="5">
    <location>
        <begin position="28"/>
        <end position="41"/>
    </location>
</feature>
<dbReference type="SUPFAM" id="SSF49899">
    <property type="entry name" value="Concanavalin A-like lectins/glucanases"/>
    <property type="match status" value="1"/>
</dbReference>
<evidence type="ECO:0000313" key="9">
    <source>
        <dbReference type="Proteomes" id="UP000190675"/>
    </source>
</evidence>
<dbReference type="PANTHER" id="PTHR42693:SF43">
    <property type="entry name" value="BLL2667 PROTEIN"/>
    <property type="match status" value="1"/>
</dbReference>
<feature type="domain" description="Sulfatase N-terminal" evidence="7">
    <location>
        <begin position="79"/>
        <end position="493"/>
    </location>
</feature>
<dbReference type="PANTHER" id="PTHR42693">
    <property type="entry name" value="ARYLSULFATASE FAMILY MEMBER"/>
    <property type="match status" value="1"/>
</dbReference>
<gene>
    <name evidence="8" type="ORF">SAMN05444169_8189</name>
</gene>
<dbReference type="Gene3D" id="3.30.1120.10">
    <property type="match status" value="1"/>
</dbReference>
<feature type="chain" id="PRO_5012500071" evidence="6">
    <location>
        <begin position="26"/>
        <end position="826"/>
    </location>
</feature>
<evidence type="ECO:0000259" key="7">
    <source>
        <dbReference type="Pfam" id="PF00884"/>
    </source>
</evidence>
<dbReference type="InterPro" id="IPR013320">
    <property type="entry name" value="ConA-like_dom_sf"/>
</dbReference>
<dbReference type="InterPro" id="IPR000917">
    <property type="entry name" value="Sulfatase_N"/>
</dbReference>
<sequence length="826" mass="90847">MIRIASFLSSTSVLLCLSLVPDVSAQQITGTPGSPSATTTIEGKQLPPEPPKFGGVINEDAKQSTPYWQPSVVPPKGAPNVLLIMTDDQGYGVSGTFGGVIPTPSMDRIANAGLRYTQFHSTALCSPTRAALITGRNHHSVGFGVIGEMSTGYPGYDSVIGPESATTGTILRDNGYATSWFGKNHNTPTYLYSAAGPFDQWPVGMGFQYFYGFMGGETDQWTPYLFRNTSQVFPWVGKPGYNLITDMADDAINYMNGLNAAAPDKPFFLYYVPGGTHSPHQPKKEWIDKFKGKFDMGWEKMREQIFANQKRLGVIPANTALTPWPDTLPKWDSLSFLQKKLYAREAEVFAAYAAYTDNEIGRVIQAVDDMGKLDNTLIIYISGDNGTSAEGTLEGTPNQMTAYNGILKLPEAELMLHYENWGSDKTYPHMSVAWSWAFDTPFKWTKQVASHFGGTRQGMVISWPGHITDAGGIRTQFHHMIDIVPTILEAAGIQAPAMVNGIAQKPIEGVSMAYTFDKANANAPSKRDTQYFEMFANRGIYHDGWYACTTPPVPPWLMGTEKLPEINDYKWELYNIADDYSQNNDLAASNPDKLRELQALFLTEAAKYQVLPLDNSILPRLVTPRPSATAGRTVFTYFGENAGIPLGNAPSILDKDYTITAEVTVPTGGAEGMIVTLGGRFGGYALYLLKGKPVFVYNLLDLERYRWEGGVGGRDLFSDALKPGKHTIVFDFKYNGPGPGKGGTGVLTVDGKLVAAKTIPHTIPILMTIDETFDIGSDTRTTVDDSYKLPFRFTGKIDKLTYKLGPEQMTNDEQKLIRHALERARD</sequence>
<dbReference type="EMBL" id="LT670818">
    <property type="protein sequence ID" value="SHH58297.1"/>
    <property type="molecule type" value="Genomic_DNA"/>
</dbReference>
<keyword evidence="6" id="KW-0732">Signal</keyword>
<comment type="similarity">
    <text evidence="1">Belongs to the sulfatase family.</text>
</comment>
<feature type="signal peptide" evidence="6">
    <location>
        <begin position="1"/>
        <end position="25"/>
    </location>
</feature>
<dbReference type="InterPro" id="IPR017850">
    <property type="entry name" value="Alkaline_phosphatase_core_sf"/>
</dbReference>
<dbReference type="CDD" id="cd16025">
    <property type="entry name" value="PAS_like"/>
    <property type="match status" value="1"/>
</dbReference>
<evidence type="ECO:0000256" key="1">
    <source>
        <dbReference type="ARBA" id="ARBA00008779"/>
    </source>
</evidence>
<keyword evidence="3" id="KW-0378">Hydrolase</keyword>
<dbReference type="GO" id="GO:0016787">
    <property type="term" value="F:hydrolase activity"/>
    <property type="evidence" value="ECO:0007669"/>
    <property type="project" value="UniProtKB-KW"/>
</dbReference>
<keyword evidence="4" id="KW-0106">Calcium</keyword>
<dbReference type="GO" id="GO:0046872">
    <property type="term" value="F:metal ion binding"/>
    <property type="evidence" value="ECO:0007669"/>
    <property type="project" value="UniProtKB-KW"/>
</dbReference>
<dbReference type="Proteomes" id="UP000190675">
    <property type="component" value="Chromosome I"/>
</dbReference>
<name>A0A1M5U5K8_9BRAD</name>
<accession>A0A1M5U5K8</accession>
<dbReference type="Pfam" id="PF00884">
    <property type="entry name" value="Sulfatase"/>
    <property type="match status" value="1"/>
</dbReference>
<organism evidence="8 9">
    <name type="scientific">Bradyrhizobium erythrophlei</name>
    <dbReference type="NCBI Taxonomy" id="1437360"/>
    <lineage>
        <taxon>Bacteria</taxon>
        <taxon>Pseudomonadati</taxon>
        <taxon>Pseudomonadota</taxon>
        <taxon>Alphaproteobacteria</taxon>
        <taxon>Hyphomicrobiales</taxon>
        <taxon>Nitrobacteraceae</taxon>
        <taxon>Bradyrhizobium</taxon>
    </lineage>
</organism>
<protein>
    <submittedName>
        <fullName evidence="8">Arylsulfatase</fullName>
    </submittedName>
</protein>
<evidence type="ECO:0000256" key="5">
    <source>
        <dbReference type="SAM" id="MobiDB-lite"/>
    </source>
</evidence>
<evidence type="ECO:0000256" key="3">
    <source>
        <dbReference type="ARBA" id="ARBA00022801"/>
    </source>
</evidence>
<evidence type="ECO:0000313" key="8">
    <source>
        <dbReference type="EMBL" id="SHH58297.1"/>
    </source>
</evidence>
<evidence type="ECO:0000256" key="6">
    <source>
        <dbReference type="SAM" id="SignalP"/>
    </source>
</evidence>
<dbReference type="PROSITE" id="PS00523">
    <property type="entry name" value="SULFATASE_1"/>
    <property type="match status" value="1"/>
</dbReference>
<dbReference type="Gene3D" id="3.40.720.10">
    <property type="entry name" value="Alkaline Phosphatase, subunit A"/>
    <property type="match status" value="1"/>
</dbReference>
<dbReference type="AlphaFoldDB" id="A0A1M5U5K8"/>
<dbReference type="InterPro" id="IPR050738">
    <property type="entry name" value="Sulfatase"/>
</dbReference>
<dbReference type="SUPFAM" id="SSF53649">
    <property type="entry name" value="Alkaline phosphatase-like"/>
    <property type="match status" value="1"/>
</dbReference>
<feature type="region of interest" description="Disordered" evidence="5">
    <location>
        <begin position="27"/>
        <end position="50"/>
    </location>
</feature>
<reference evidence="8 9" key="1">
    <citation type="submission" date="2016-11" db="EMBL/GenBank/DDBJ databases">
        <authorList>
            <person name="Jaros S."/>
            <person name="Januszkiewicz K."/>
            <person name="Wedrychowicz H."/>
        </authorList>
    </citation>
    <scope>NUCLEOTIDE SEQUENCE [LARGE SCALE GENOMIC DNA]</scope>
    <source>
        <strain evidence="8 9">GAS242</strain>
    </source>
</reference>